<dbReference type="InterPro" id="IPR003961">
    <property type="entry name" value="FN3_dom"/>
</dbReference>
<dbReference type="AlphaFoldDB" id="A0ABD1DSX4"/>
<evidence type="ECO:0000256" key="1">
    <source>
        <dbReference type="SAM" id="MobiDB-lite"/>
    </source>
</evidence>
<protein>
    <recommendedName>
        <fullName evidence="2">Fibronectin type-III domain-containing protein</fullName>
    </recommendedName>
</protein>
<dbReference type="PROSITE" id="PS50853">
    <property type="entry name" value="FN3"/>
    <property type="match status" value="1"/>
</dbReference>
<reference evidence="3 4" key="1">
    <citation type="submission" date="2024-05" db="EMBL/GenBank/DDBJ databases">
        <title>Culex pipiens pipiens assembly and annotation.</title>
        <authorList>
            <person name="Alout H."/>
            <person name="Durand T."/>
        </authorList>
    </citation>
    <scope>NUCLEOTIDE SEQUENCE [LARGE SCALE GENOMIC DNA]</scope>
    <source>
        <strain evidence="3">HA-2024</strain>
        <tissue evidence="3">Whole body</tissue>
    </source>
</reference>
<evidence type="ECO:0000313" key="4">
    <source>
        <dbReference type="Proteomes" id="UP001562425"/>
    </source>
</evidence>
<dbReference type="Gene3D" id="2.60.40.10">
    <property type="entry name" value="Immunoglobulins"/>
    <property type="match status" value="1"/>
</dbReference>
<dbReference type="Proteomes" id="UP001562425">
    <property type="component" value="Unassembled WGS sequence"/>
</dbReference>
<dbReference type="EMBL" id="JBEHCU010002395">
    <property type="protein sequence ID" value="KAL1402866.1"/>
    <property type="molecule type" value="Genomic_DNA"/>
</dbReference>
<proteinExistence type="predicted"/>
<evidence type="ECO:0000259" key="2">
    <source>
        <dbReference type="PROSITE" id="PS50853"/>
    </source>
</evidence>
<comment type="caution">
    <text evidence="3">The sequence shown here is derived from an EMBL/GenBank/DDBJ whole genome shotgun (WGS) entry which is preliminary data.</text>
</comment>
<gene>
    <name evidence="3" type="ORF">pipiens_005888</name>
</gene>
<dbReference type="Pfam" id="PF00041">
    <property type="entry name" value="fn3"/>
    <property type="match status" value="1"/>
</dbReference>
<sequence length="203" mass="21873">MLPCENGNLSGSIPSAPENITVTFLTPTSVRVSWQTSMDPHTMPVDKYDVTYKPTDARVVVVVAGNREAVTLGGLSPDTQYQLTVAAVWNGKKYRSRPIVFRTLEPPRTSFQQDSGALAGNSGPPISPHADTAPSLSGFGIFSDEFGNISTNSTSRNELPTTTSRNSSKFLGRASVPTVPATGSTHTRKIKLDWKLSPKCTFK</sequence>
<dbReference type="PANTHER" id="PTHR21104:SF2">
    <property type="entry name" value="FIBRONECTIN TYPE-III DOMAIN-CONTAINING PROTEIN"/>
    <property type="match status" value="1"/>
</dbReference>
<feature type="region of interest" description="Disordered" evidence="1">
    <location>
        <begin position="150"/>
        <end position="169"/>
    </location>
</feature>
<accession>A0ABD1DSX4</accession>
<keyword evidence="4" id="KW-1185">Reference proteome</keyword>
<dbReference type="SMART" id="SM00060">
    <property type="entry name" value="FN3"/>
    <property type="match status" value="1"/>
</dbReference>
<dbReference type="SUPFAM" id="SSF49265">
    <property type="entry name" value="Fibronectin type III"/>
    <property type="match status" value="1"/>
</dbReference>
<dbReference type="InterPro" id="IPR036116">
    <property type="entry name" value="FN3_sf"/>
</dbReference>
<name>A0ABD1DSX4_CULPP</name>
<feature type="domain" description="Fibronectin type-III" evidence="2">
    <location>
        <begin position="16"/>
        <end position="106"/>
    </location>
</feature>
<dbReference type="CDD" id="cd00063">
    <property type="entry name" value="FN3"/>
    <property type="match status" value="1"/>
</dbReference>
<evidence type="ECO:0000313" key="3">
    <source>
        <dbReference type="EMBL" id="KAL1402866.1"/>
    </source>
</evidence>
<organism evidence="3 4">
    <name type="scientific">Culex pipiens pipiens</name>
    <name type="common">Northern house mosquito</name>
    <dbReference type="NCBI Taxonomy" id="38569"/>
    <lineage>
        <taxon>Eukaryota</taxon>
        <taxon>Metazoa</taxon>
        <taxon>Ecdysozoa</taxon>
        <taxon>Arthropoda</taxon>
        <taxon>Hexapoda</taxon>
        <taxon>Insecta</taxon>
        <taxon>Pterygota</taxon>
        <taxon>Neoptera</taxon>
        <taxon>Endopterygota</taxon>
        <taxon>Diptera</taxon>
        <taxon>Nematocera</taxon>
        <taxon>Culicoidea</taxon>
        <taxon>Culicidae</taxon>
        <taxon>Culicinae</taxon>
        <taxon>Culicini</taxon>
        <taxon>Culex</taxon>
        <taxon>Culex</taxon>
    </lineage>
</organism>
<dbReference type="InterPro" id="IPR013783">
    <property type="entry name" value="Ig-like_fold"/>
</dbReference>
<dbReference type="PANTHER" id="PTHR21104">
    <property type="entry name" value="FIBRONECTIN TYPE III DOMAIN-CONTAINING PROTEIN"/>
    <property type="match status" value="1"/>
</dbReference>